<comment type="subcellular location">
    <subcellularLocation>
        <location evidence="1">Apical cell membrane</location>
        <topology evidence="1">Multi-pass membrane protein</topology>
    </subcellularLocation>
</comment>
<name>A0A814JVG7_9BILA</name>
<keyword evidence="6 7" id="KW-0472">Membrane</keyword>
<comment type="similarity">
    <text evidence="2">Belongs to the SLC34A transporter family.</text>
</comment>
<feature type="transmembrane region" description="Helical" evidence="7">
    <location>
        <begin position="485"/>
        <end position="506"/>
    </location>
</feature>
<evidence type="ECO:0000256" key="4">
    <source>
        <dbReference type="ARBA" id="ARBA00022692"/>
    </source>
</evidence>
<dbReference type="GO" id="GO:0016324">
    <property type="term" value="C:apical plasma membrane"/>
    <property type="evidence" value="ECO:0007669"/>
    <property type="project" value="UniProtKB-SubCell"/>
</dbReference>
<reference evidence="8" key="1">
    <citation type="submission" date="2021-02" db="EMBL/GenBank/DDBJ databases">
        <authorList>
            <person name="Nowell W R."/>
        </authorList>
    </citation>
    <scope>NUCLEOTIDE SEQUENCE</scope>
    <source>
        <strain evidence="8">Ploen Becks lab</strain>
    </source>
</reference>
<dbReference type="InterPro" id="IPR003841">
    <property type="entry name" value="Na/Pi_transpt"/>
</dbReference>
<keyword evidence="4 7" id="KW-0812">Transmembrane</keyword>
<dbReference type="NCBIfam" id="TIGR01013">
    <property type="entry name" value="2a58"/>
    <property type="match status" value="1"/>
</dbReference>
<accession>A0A814JVG7</accession>
<evidence type="ECO:0000313" key="8">
    <source>
        <dbReference type="EMBL" id="CAF1043082.1"/>
    </source>
</evidence>
<feature type="transmembrane region" description="Helical" evidence="7">
    <location>
        <begin position="292"/>
        <end position="321"/>
    </location>
</feature>
<feature type="transmembrane region" description="Helical" evidence="7">
    <location>
        <begin position="458"/>
        <end position="478"/>
    </location>
</feature>
<feature type="transmembrane region" description="Helical" evidence="7">
    <location>
        <begin position="56"/>
        <end position="81"/>
    </location>
</feature>
<dbReference type="PANTHER" id="PTHR10010:SF46">
    <property type="entry name" value="SODIUM-DEPENDENT PHOSPHATE TRANSPORT PROTEIN 2B"/>
    <property type="match status" value="1"/>
</dbReference>
<feature type="transmembrane region" description="Helical" evidence="7">
    <location>
        <begin position="417"/>
        <end position="438"/>
    </location>
</feature>
<evidence type="ECO:0000256" key="1">
    <source>
        <dbReference type="ARBA" id="ARBA00004424"/>
    </source>
</evidence>
<evidence type="ECO:0000256" key="2">
    <source>
        <dbReference type="ARBA" id="ARBA00005808"/>
    </source>
</evidence>
<dbReference type="Proteomes" id="UP000663879">
    <property type="component" value="Unassembled WGS sequence"/>
</dbReference>
<sequence length="574" mass="62951">MWNCFTENSRTNDHLEDYHATDVWIKVKIEQINEDSNFESSKGCEPKSILKNSIKVLLLLLCLYSFIVSLDLMSSAFRLIGGKYASEAFKSNVILNNPVAGLVIGVIVTVVVQSSSTSTSIVVSMVSSGILQVRNAIPIIMGANIGTSVTSTLVSLTQVSDKETFRRAFAGATIHDSFNLLSVIVLLPLEILTRYLEKSTSGLVGVLISSNSSAKEPEMLNAITKPLTNAIVQLDKKVLEAIAQNTAKPSDTLIKHFCPKNVTIMINGSEIVQLNKENKCSFLLEGLTWPEWAIGLLLLVISLVVLCTCLILMVKILSSVFKGPVAKIIQKMVNSDLPGKWKYLTGIIAILLGCGLTVVVQSSSVFTSSLIPLCGMGVVSLERLFPLTLGSNLGTTITGILASFSSSPKTLKNSIQIALCHSLFNITGILIWYPIPVLRRVPINMAKALGDISADYKWFAVVYLLLAFFFVPAAIFGLSFLGTTVFLCVLTPVVVLIIIIIVINAIQSNKPQYLPAKFRNWNFMPVYLRSLEPYDYVINWFINGISFNSVIANYRINHDLKNLIQMEAAEQTLL</sequence>
<feature type="transmembrane region" description="Helical" evidence="7">
    <location>
        <begin position="93"/>
        <end position="116"/>
    </location>
</feature>
<dbReference type="OrthoDB" id="76259at2759"/>
<keyword evidence="5 7" id="KW-1133">Transmembrane helix</keyword>
<organism evidence="8 9">
    <name type="scientific">Brachionus calyciflorus</name>
    <dbReference type="NCBI Taxonomy" id="104777"/>
    <lineage>
        <taxon>Eukaryota</taxon>
        <taxon>Metazoa</taxon>
        <taxon>Spiralia</taxon>
        <taxon>Gnathifera</taxon>
        <taxon>Rotifera</taxon>
        <taxon>Eurotatoria</taxon>
        <taxon>Monogononta</taxon>
        <taxon>Pseudotrocha</taxon>
        <taxon>Ploima</taxon>
        <taxon>Brachionidae</taxon>
        <taxon>Brachionus</taxon>
    </lineage>
</organism>
<proteinExistence type="inferred from homology"/>
<dbReference type="EMBL" id="CAJNOC010005121">
    <property type="protein sequence ID" value="CAF1043082.1"/>
    <property type="molecule type" value="Genomic_DNA"/>
</dbReference>
<comment type="caution">
    <text evidence="8">The sequence shown here is derived from an EMBL/GenBank/DDBJ whole genome shotgun (WGS) entry which is preliminary data.</text>
</comment>
<evidence type="ECO:0000256" key="3">
    <source>
        <dbReference type="ARBA" id="ARBA00022475"/>
    </source>
</evidence>
<feature type="transmembrane region" description="Helical" evidence="7">
    <location>
        <begin position="384"/>
        <end position="405"/>
    </location>
</feature>
<dbReference type="NCBIfam" id="NF037997">
    <property type="entry name" value="Na_Pi_symport"/>
    <property type="match status" value="1"/>
</dbReference>
<evidence type="ECO:0000256" key="5">
    <source>
        <dbReference type="ARBA" id="ARBA00022989"/>
    </source>
</evidence>
<dbReference type="GO" id="GO:0044341">
    <property type="term" value="P:sodium-dependent phosphate transport"/>
    <property type="evidence" value="ECO:0007669"/>
    <property type="project" value="InterPro"/>
</dbReference>
<evidence type="ECO:0000256" key="6">
    <source>
        <dbReference type="ARBA" id="ARBA00023136"/>
    </source>
</evidence>
<dbReference type="AlphaFoldDB" id="A0A814JVG7"/>
<feature type="transmembrane region" description="Helical" evidence="7">
    <location>
        <begin position="341"/>
        <end position="364"/>
    </location>
</feature>
<dbReference type="PANTHER" id="PTHR10010">
    <property type="entry name" value="SOLUTE CARRIER FAMILY 34 SODIUM PHOSPHATE , MEMBER 2-RELATED"/>
    <property type="match status" value="1"/>
</dbReference>
<evidence type="ECO:0000256" key="7">
    <source>
        <dbReference type="SAM" id="Phobius"/>
    </source>
</evidence>
<gene>
    <name evidence="8" type="ORF">OXX778_LOCUS18448</name>
</gene>
<keyword evidence="3" id="KW-1003">Cell membrane</keyword>
<protein>
    <submittedName>
        <fullName evidence="8">Uncharacterized protein</fullName>
    </submittedName>
</protein>
<keyword evidence="9" id="KW-1185">Reference proteome</keyword>
<evidence type="ECO:0000313" key="9">
    <source>
        <dbReference type="Proteomes" id="UP000663879"/>
    </source>
</evidence>
<dbReference type="GO" id="GO:0005436">
    <property type="term" value="F:sodium:phosphate symporter activity"/>
    <property type="evidence" value="ECO:0007669"/>
    <property type="project" value="InterPro"/>
</dbReference>
<dbReference type="Pfam" id="PF02690">
    <property type="entry name" value="Na_Pi_cotrans"/>
    <property type="match status" value="2"/>
</dbReference>